<proteinExistence type="predicted"/>
<evidence type="ECO:0000313" key="3">
    <source>
        <dbReference type="Proteomes" id="UP000471521"/>
    </source>
</evidence>
<sequence>MEPGESGGLYRGQLRLLESGAAGYAPPNRVAKIELFVGTTISVACGVLRMEKTGLTDAPRRQQGIFIAGLLALAIALAGALYFLVQLDLPAVLAIVVGFLVAAVAIGRFYLVATNELF</sequence>
<feature type="transmembrane region" description="Helical" evidence="1">
    <location>
        <begin position="65"/>
        <end position="85"/>
    </location>
</feature>
<keyword evidence="1" id="KW-0812">Transmembrane</keyword>
<gene>
    <name evidence="2" type="ORF">GRX66_00565</name>
</gene>
<feature type="transmembrane region" description="Helical" evidence="1">
    <location>
        <begin position="91"/>
        <end position="111"/>
    </location>
</feature>
<dbReference type="EMBL" id="WUUU01000001">
    <property type="protein sequence ID" value="MXR19163.1"/>
    <property type="molecule type" value="Genomic_DNA"/>
</dbReference>
<keyword evidence="1" id="KW-0472">Membrane</keyword>
<evidence type="ECO:0000313" key="2">
    <source>
        <dbReference type="EMBL" id="MXR19163.1"/>
    </source>
</evidence>
<dbReference type="Proteomes" id="UP000471521">
    <property type="component" value="Unassembled WGS sequence"/>
</dbReference>
<dbReference type="RefSeq" id="WP_159524760.1">
    <property type="nucleotide sequence ID" value="NZ_WUUU01000001.1"/>
</dbReference>
<protein>
    <submittedName>
        <fullName evidence="2">Uncharacterized protein</fullName>
    </submittedName>
</protein>
<keyword evidence="3" id="KW-1185">Reference proteome</keyword>
<reference evidence="2 3" key="1">
    <citation type="submission" date="2019-12" db="EMBL/GenBank/DDBJ databases">
        <title>Isolation and characterization of three novel carbon monoxide-oxidizing members of Halobacteria from salione crusts and soils.</title>
        <authorList>
            <person name="Myers M.R."/>
            <person name="King G.M."/>
        </authorList>
    </citation>
    <scope>NUCLEOTIDE SEQUENCE [LARGE SCALE GENOMIC DNA]</scope>
    <source>
        <strain evidence="2 3">PCN9</strain>
    </source>
</reference>
<organism evidence="2 3">
    <name type="scientific">Halobacterium bonnevillei</name>
    <dbReference type="NCBI Taxonomy" id="2692200"/>
    <lineage>
        <taxon>Archaea</taxon>
        <taxon>Methanobacteriati</taxon>
        <taxon>Methanobacteriota</taxon>
        <taxon>Stenosarchaea group</taxon>
        <taxon>Halobacteria</taxon>
        <taxon>Halobacteriales</taxon>
        <taxon>Halobacteriaceae</taxon>
        <taxon>Halobacterium</taxon>
    </lineage>
</organism>
<name>A0A6B0SI19_9EURY</name>
<keyword evidence="1" id="KW-1133">Transmembrane helix</keyword>
<evidence type="ECO:0000256" key="1">
    <source>
        <dbReference type="SAM" id="Phobius"/>
    </source>
</evidence>
<dbReference type="AlphaFoldDB" id="A0A6B0SI19"/>
<comment type="caution">
    <text evidence="2">The sequence shown here is derived from an EMBL/GenBank/DDBJ whole genome shotgun (WGS) entry which is preliminary data.</text>
</comment>
<accession>A0A6B0SI19</accession>